<evidence type="ECO:0000256" key="4">
    <source>
        <dbReference type="ARBA" id="ARBA00023163"/>
    </source>
</evidence>
<reference evidence="8" key="1">
    <citation type="submission" date="2022-03" db="EMBL/GenBank/DDBJ databases">
        <title>A functionally conserved STORR gene fusion in Papaver species that diverged 16.8 million years ago.</title>
        <authorList>
            <person name="Catania T."/>
        </authorList>
    </citation>
    <scope>NUCLEOTIDE SEQUENCE</scope>
    <source>
        <strain evidence="8">S-191538</strain>
    </source>
</reference>
<feature type="compositionally biased region" description="Low complexity" evidence="6">
    <location>
        <begin position="170"/>
        <end position="183"/>
    </location>
</feature>
<name>A0AA42AXG2_PAPNU</name>
<proteinExistence type="predicted"/>
<dbReference type="InterPro" id="IPR036576">
    <property type="entry name" value="WRKY_dom_sf"/>
</dbReference>
<comment type="caution">
    <text evidence="8">The sequence shown here is derived from an EMBL/GenBank/DDBJ whole genome shotgun (WGS) entry which is preliminary data.</text>
</comment>
<dbReference type="AlphaFoldDB" id="A0AA42AXG2"/>
<evidence type="ECO:0000256" key="5">
    <source>
        <dbReference type="ARBA" id="ARBA00023242"/>
    </source>
</evidence>
<dbReference type="PANTHER" id="PTHR32096">
    <property type="entry name" value="WRKY TRANSCRIPTION FACTOR 30-RELATED-RELATED"/>
    <property type="match status" value="1"/>
</dbReference>
<organism evidence="8 9">
    <name type="scientific">Papaver nudicaule</name>
    <name type="common">Iceland poppy</name>
    <dbReference type="NCBI Taxonomy" id="74823"/>
    <lineage>
        <taxon>Eukaryota</taxon>
        <taxon>Viridiplantae</taxon>
        <taxon>Streptophyta</taxon>
        <taxon>Embryophyta</taxon>
        <taxon>Tracheophyta</taxon>
        <taxon>Spermatophyta</taxon>
        <taxon>Magnoliopsida</taxon>
        <taxon>Ranunculales</taxon>
        <taxon>Papaveraceae</taxon>
        <taxon>Papaveroideae</taxon>
        <taxon>Papaver</taxon>
    </lineage>
</organism>
<dbReference type="SUPFAM" id="SSF118290">
    <property type="entry name" value="WRKY DNA-binding domain"/>
    <property type="match status" value="1"/>
</dbReference>
<keyword evidence="5" id="KW-0539">Nucleus</keyword>
<feature type="domain" description="WRKY" evidence="7">
    <location>
        <begin position="104"/>
        <end position="170"/>
    </location>
</feature>
<dbReference type="FunFam" id="2.20.25.80:FF:000004">
    <property type="entry name" value="WRKY transcription factor 65"/>
    <property type="match status" value="1"/>
</dbReference>
<evidence type="ECO:0000256" key="6">
    <source>
        <dbReference type="SAM" id="MobiDB-lite"/>
    </source>
</evidence>
<dbReference type="PANTHER" id="PTHR32096:SF137">
    <property type="entry name" value="WRKY TRANSCRIPTION FACTOR 65 ISOFORM X1-RELATED"/>
    <property type="match status" value="1"/>
</dbReference>
<protein>
    <recommendedName>
        <fullName evidence="7">WRKY domain-containing protein</fullName>
    </recommendedName>
</protein>
<evidence type="ECO:0000259" key="7">
    <source>
        <dbReference type="PROSITE" id="PS50811"/>
    </source>
</evidence>
<dbReference type="EMBL" id="JAJJMA010245658">
    <property type="protein sequence ID" value="MCL7043350.1"/>
    <property type="molecule type" value="Genomic_DNA"/>
</dbReference>
<dbReference type="InterPro" id="IPR044810">
    <property type="entry name" value="WRKY_plant"/>
</dbReference>
<evidence type="ECO:0000313" key="9">
    <source>
        <dbReference type="Proteomes" id="UP001177140"/>
    </source>
</evidence>
<dbReference type="InterPro" id="IPR003657">
    <property type="entry name" value="WRKY_dom"/>
</dbReference>
<dbReference type="GO" id="GO:0000976">
    <property type="term" value="F:transcription cis-regulatory region binding"/>
    <property type="evidence" value="ECO:0007669"/>
    <property type="project" value="TreeGrafter"/>
</dbReference>
<evidence type="ECO:0000256" key="3">
    <source>
        <dbReference type="ARBA" id="ARBA00023125"/>
    </source>
</evidence>
<feature type="compositionally biased region" description="Low complexity" evidence="6">
    <location>
        <begin position="190"/>
        <end position="204"/>
    </location>
</feature>
<keyword evidence="4" id="KW-0804">Transcription</keyword>
<dbReference type="GO" id="GO:0005634">
    <property type="term" value="C:nucleus"/>
    <property type="evidence" value="ECO:0007669"/>
    <property type="project" value="UniProtKB-SubCell"/>
</dbReference>
<dbReference type="PROSITE" id="PS50811">
    <property type="entry name" value="WRKY"/>
    <property type="match status" value="1"/>
</dbReference>
<dbReference type="SMART" id="SM00774">
    <property type="entry name" value="WRKY"/>
    <property type="match status" value="1"/>
</dbReference>
<keyword evidence="9" id="KW-1185">Reference proteome</keyword>
<sequence length="356" mass="39419">MDGRFNNPFISEEEEAEYMQENCTSSPTLSSSPPPPFSNSNNHILINDHHRNHHHHIHNNKHHQKALSVNMASPKKSRRAIQKRVVSIPIGEIDGSTRTNNSKGEGAPPSDSWAWRKYGQKPIKGSPYPRGYYRCSSSKGCPARKQVERSRVDPTMLVITYACEHNHPWPASRNNNNSSTNASSPPPTTKPITTRAKSNTATATTTAAVAPDDSVDIDTKLKIKQEEPVIFGNQQELIEDKFNDLGGEEHSMIINAANDNDFGWFTDDVVSTSHALLESPICAGISSSNISGGESGVGHDEMAMIFPMREEDESLFADLGELPECSVVFRRSGFFEQEEERRRCSLRTAPWCGSTG</sequence>
<feature type="region of interest" description="Disordered" evidence="6">
    <location>
        <begin position="167"/>
        <end position="204"/>
    </location>
</feature>
<evidence type="ECO:0000256" key="2">
    <source>
        <dbReference type="ARBA" id="ARBA00023015"/>
    </source>
</evidence>
<dbReference type="Pfam" id="PF03106">
    <property type="entry name" value="WRKY"/>
    <property type="match status" value="1"/>
</dbReference>
<comment type="subcellular location">
    <subcellularLocation>
        <location evidence="1">Nucleus</location>
    </subcellularLocation>
</comment>
<evidence type="ECO:0000313" key="8">
    <source>
        <dbReference type="EMBL" id="MCL7043350.1"/>
    </source>
</evidence>
<dbReference type="GO" id="GO:0003700">
    <property type="term" value="F:DNA-binding transcription factor activity"/>
    <property type="evidence" value="ECO:0007669"/>
    <property type="project" value="InterPro"/>
</dbReference>
<feature type="compositionally biased region" description="Basic residues" evidence="6">
    <location>
        <begin position="50"/>
        <end position="65"/>
    </location>
</feature>
<keyword evidence="2" id="KW-0805">Transcription regulation</keyword>
<dbReference type="Proteomes" id="UP001177140">
    <property type="component" value="Unassembled WGS sequence"/>
</dbReference>
<dbReference type="Gene3D" id="2.20.25.80">
    <property type="entry name" value="WRKY domain"/>
    <property type="match status" value="1"/>
</dbReference>
<keyword evidence="3" id="KW-0238">DNA-binding</keyword>
<feature type="region of interest" description="Disordered" evidence="6">
    <location>
        <begin position="15"/>
        <end position="150"/>
    </location>
</feature>
<gene>
    <name evidence="8" type="ORF">MKW94_017864</name>
</gene>
<accession>A0AA42AXG2</accession>
<evidence type="ECO:0000256" key="1">
    <source>
        <dbReference type="ARBA" id="ARBA00004123"/>
    </source>
</evidence>